<dbReference type="GO" id="GO:0004866">
    <property type="term" value="F:endopeptidase inhibitor activity"/>
    <property type="evidence" value="ECO:0007669"/>
    <property type="project" value="InterPro"/>
</dbReference>
<keyword evidence="6" id="KW-1185">Reference proteome</keyword>
<dbReference type="RefSeq" id="WP_161434467.1">
    <property type="nucleotide sequence ID" value="NZ_WXYO01000002.1"/>
</dbReference>
<dbReference type="PROSITE" id="PS52016">
    <property type="entry name" value="TONB_DEPENDENT_REC_3"/>
    <property type="match status" value="1"/>
</dbReference>
<keyword evidence="5" id="KW-0675">Receptor</keyword>
<dbReference type="Pfam" id="PF13715">
    <property type="entry name" value="CarbopepD_reg_2"/>
    <property type="match status" value="1"/>
</dbReference>
<name>A0A6L9EA65_9FLAO</name>
<dbReference type="SUPFAM" id="SSF49478">
    <property type="entry name" value="Cna protein B-type domain"/>
    <property type="match status" value="1"/>
</dbReference>
<comment type="similarity">
    <text evidence="1">Belongs to the protease inhibitor I39 (alpha-2-macroglobulin) family. Bacterial alpha-2-macroglobulin subfamily.</text>
</comment>
<dbReference type="Gene3D" id="1.50.10.20">
    <property type="match status" value="1"/>
</dbReference>
<dbReference type="NCBIfam" id="TIGR04057">
    <property type="entry name" value="SusC_RagA_signa"/>
    <property type="match status" value="1"/>
</dbReference>
<dbReference type="SUPFAM" id="SSF56935">
    <property type="entry name" value="Porins"/>
    <property type="match status" value="1"/>
</dbReference>
<evidence type="ECO:0000313" key="5">
    <source>
        <dbReference type="EMBL" id="NAS11438.1"/>
    </source>
</evidence>
<evidence type="ECO:0000259" key="4">
    <source>
        <dbReference type="SMART" id="SM01360"/>
    </source>
</evidence>
<dbReference type="InterPro" id="IPR013783">
    <property type="entry name" value="Ig-like_fold"/>
</dbReference>
<dbReference type="Pfam" id="PF01835">
    <property type="entry name" value="MG2"/>
    <property type="match status" value="1"/>
</dbReference>
<keyword evidence="3" id="KW-0732">Signal</keyword>
<keyword evidence="2" id="KW-0813">Transport</keyword>
<feature type="chain" id="PRO_5026679592" evidence="3">
    <location>
        <begin position="20"/>
        <end position="2193"/>
    </location>
</feature>
<dbReference type="InterPro" id="IPR047565">
    <property type="entry name" value="Alpha-macroglob_thiol-ester_cl"/>
</dbReference>
<dbReference type="PANTHER" id="PTHR40094:SF1">
    <property type="entry name" value="UBIQUITIN DOMAIN-CONTAINING PROTEIN"/>
    <property type="match status" value="1"/>
</dbReference>
<dbReference type="InterPro" id="IPR002890">
    <property type="entry name" value="MG2"/>
</dbReference>
<dbReference type="Gene3D" id="2.60.40.1930">
    <property type="match status" value="1"/>
</dbReference>
<dbReference type="SMART" id="SM01419">
    <property type="entry name" value="Thiol-ester_cl"/>
    <property type="match status" value="1"/>
</dbReference>
<gene>
    <name evidence="5" type="ORF">GTQ38_05465</name>
</gene>
<evidence type="ECO:0000256" key="3">
    <source>
        <dbReference type="SAM" id="SignalP"/>
    </source>
</evidence>
<dbReference type="InterPro" id="IPR051802">
    <property type="entry name" value="YfhM-like"/>
</dbReference>
<feature type="domain" description="Alpha-2-macroglobulin" evidence="4">
    <location>
        <begin position="1424"/>
        <end position="1514"/>
    </location>
</feature>
<evidence type="ECO:0000256" key="2">
    <source>
        <dbReference type="PROSITE-ProRule" id="PRU01360"/>
    </source>
</evidence>
<dbReference type="InterPro" id="IPR037066">
    <property type="entry name" value="Plug_dom_sf"/>
</dbReference>
<dbReference type="Pfam" id="PF17973">
    <property type="entry name" value="bMG10"/>
    <property type="match status" value="1"/>
</dbReference>
<keyword evidence="2" id="KW-0812">Transmembrane</keyword>
<dbReference type="InterPro" id="IPR023997">
    <property type="entry name" value="TonB-dep_OMP_SusC/RagA_CS"/>
</dbReference>
<evidence type="ECO:0000313" key="6">
    <source>
        <dbReference type="Proteomes" id="UP000475249"/>
    </source>
</evidence>
<sequence>MKKAILLMLLALGFQCVYAQTKYEKLWKEVEQFELEGKFKSASEVVDKILQKSDRSNDSDQIVKSFIYKSKFALLLEENAQKSIVKEIQEQIKASEFPTDALLKSVYAGFFEQYLAHNRYKISTRTETLNSDQTDDFEKWDLNTLVTFIADQHQEALQHSNRLKDISIEKFKAILTESNTSKKYRPTLYDFLMHRALTFHKIDRWYVNRPSERFFLTDPVIFESTEKFVEEPFVTVDSVFSNQKALKLYQRLESFHKNQDTTAYIDVVIQRLKFSRDQSSLGDKDQLYLNRLELLLENYDGHPISGVIAYEIAEQLFKASNISNAKSNPQSAELRIKAHNICKEVIDKYPNSDGGLLCKILTNKIERQELDIEIEKNIVPNKPFLGRVSFKNIDSLYISIYSVPNAFMEGAYYYQHDSLALDVISSKKAAASMFYNLQQRKDFYSHSTEIDFPELSEGAYLIVASSLEAPKTLNEIYAYEKAQVTNLVLLSSLTDQRLNLKLLHRSNGNPISGAKITLRDDKDYLQVGETDAKGTFSVKRQKKESYNLKASVTKGNDSIANQGLWLGAKNGYDYYEDNHMAKMSLFLDRSIYRPGQTLYFKGIVTETKKGKTKVVPNVWVTLMVYDTNYEELKEIRLRTNEYGSVHGQYEIPRNTLTGEFTIEMDEDYGTEEDNEDPYWYKIDDFEMAEVSFSVEEYKRPRFEVTFEEVKENLLVGDSVLVNGNAEALLGTAIKNATVKYTVERNTTSLRGSLYYQGKPRVVAQGEIKTTEKGDFKIPFLSVPDSTITPNHKPIYTYSVNAEVTDINGETRSAETVVRVGYHNLEARLKIASALNRNETNSAGIKTQNLNHQPIPALVEIQIFKLREPTTVFRKKPWSLVEAHIIEKSEYRRLFPNEPYDSLDLKQHWPKGEMVLKKQMQTNGEDKIALGDMKQWQIGAYTMVLSAIDNLKDTVKVERRFDVYDTNESSIPSTQLFDYKIINSAYKRDGFVHLQFSTAAEEVKFFLEGYCNDKEVYKEEIDIKKGISSIKIPVREHYKDQMVFNAYFVKFNSFYSKQFAVDFPQVTKGLSIETISFRNKLVPDSNETWSFKITNSDNQHAEAEVLASMYDASLDQFRKHEWNQQLEWANYYSPYAPRIEDRNSFRTTNFRKFNYALRTNVLSFLKNYHQLNWFGLDFGSTKSDNNRYLQKLKNKTYEPPRAEGNISGIVTDPDGIPLPGVNVMVNGTTLGTQTDFDGYYSINAPIGSELIFSYLGFLNDMAPVPPSAAVNMVLTEDAQALDEVVITGYGVVRKQDLTAAVYANAVSVRNDIENKLSGKAAGVQITHTAGSAGSGTEVVIRGISSLNSKNRPLFIIDGVIVDFADGELNEIILQTSDIEDISVLKDSAATAIYGSRGANGVVILTTKKGLEKALQVETRTNLKETAFFLPSLRTDSNGTININFNSPQALTKWHFMMLAHTKDLELGSLAKTAITQKDLSIVPNYPRFLREKDSLVFSAKISNLTSDPQTGTAILQLFDPVTMEHLDAGVFNSDQSQNFSIAPNNDLNVSWKFYIPENINAVQFKVLAKSGNKSDGESVIIPVLSNRILITESKPVWVLPNNTKEVVLEKLKTQNSNSLRHHRFTLEYTSNPAWLAIRSLPYLIEFPHACAEQTFSRLYANAVAEHIMKSNPKIAEVFQSWANSGHKASTLEKNEELQSILIAETPWVRDSKNEIENQARLGKLFEKNAVADQQLQALVKLRELQLASGVFPWFAGGRANSFITRHIVAGFGHLNKMNIQSENEQKSKTIIDKALKYLDQEFIKRHQKALKNTLRSTKITLTNSDIHYLYSRSFFLESHPLSKELKTIHIKYLKLCKENWLAKSLYNKAMISLILARYGNKEDSKKIMDGLEEQAVQSEENGIYWKENTAGWYWFQAPIETQALLIEAFTEIGADKKTIDGLKLWLLKNKRTHQWNTTKATTEAIYALLLQGSDWLSVSENTVISIGNQKIQTKKLEPTKKEAGTGYMKINWSEDEITDEMATIKIQNKSKVSGFGGVYWQYFEDLDRLQDSKNGPLTISKRLFLKEKSLEGDRLIPINEGSGLGLGDLITVRLEISSKEDLEFVHLKDLRASGLEPLDVISTYKWQDGLGYYQSTKDVATHFFFDNLPKGTYVLEYDLRANNGGNFSTGVSTLQSMYAPEFSGNSKGERLTIE</sequence>
<dbReference type="InterPro" id="IPR008969">
    <property type="entry name" value="CarboxyPept-like_regulatory"/>
</dbReference>
<reference evidence="5 6" key="1">
    <citation type="submission" date="2020-01" db="EMBL/GenBank/DDBJ databases">
        <title>Bacteria diversity of Porities sp.</title>
        <authorList>
            <person name="Wang G."/>
        </authorList>
    </citation>
    <scope>NUCLEOTIDE SEQUENCE [LARGE SCALE GENOMIC DNA]</scope>
    <source>
        <strain evidence="5 6">R33</strain>
    </source>
</reference>
<keyword evidence="2" id="KW-0472">Membrane</keyword>
<dbReference type="Pfam" id="PF00207">
    <property type="entry name" value="A2M"/>
    <property type="match status" value="1"/>
</dbReference>
<dbReference type="GO" id="GO:0009279">
    <property type="term" value="C:cell outer membrane"/>
    <property type="evidence" value="ECO:0007669"/>
    <property type="project" value="UniProtKB-SubCell"/>
</dbReference>
<dbReference type="SUPFAM" id="SSF48239">
    <property type="entry name" value="Terpenoid cyclases/Protein prenyltransferases"/>
    <property type="match status" value="1"/>
</dbReference>
<comment type="caution">
    <text evidence="5">The sequence shown here is derived from an EMBL/GenBank/DDBJ whole genome shotgun (WGS) entry which is preliminary data.</text>
</comment>
<proteinExistence type="inferred from homology"/>
<dbReference type="InterPro" id="IPR039426">
    <property type="entry name" value="TonB-dep_rcpt-like"/>
</dbReference>
<dbReference type="PANTHER" id="PTHR40094">
    <property type="entry name" value="ALPHA-2-MACROGLOBULIN HOMOLOG"/>
    <property type="match status" value="1"/>
</dbReference>
<dbReference type="EMBL" id="WXYO01000002">
    <property type="protein sequence ID" value="NAS11438.1"/>
    <property type="molecule type" value="Genomic_DNA"/>
</dbReference>
<dbReference type="SMART" id="SM01360">
    <property type="entry name" value="A2M"/>
    <property type="match status" value="1"/>
</dbReference>
<dbReference type="Gene3D" id="2.60.40.1120">
    <property type="entry name" value="Carboxypeptidase-like, regulatory domain"/>
    <property type="match status" value="1"/>
</dbReference>
<comment type="similarity">
    <text evidence="2">Belongs to the TonB-dependent receptor family.</text>
</comment>
<protein>
    <submittedName>
        <fullName evidence="5">TonB-dependent receptor plug domain-containing protein</fullName>
    </submittedName>
</protein>
<dbReference type="InterPro" id="IPR041246">
    <property type="entry name" value="Bact_MG10"/>
</dbReference>
<accession>A0A6L9EA65</accession>
<dbReference type="Pfam" id="PF07715">
    <property type="entry name" value="Plug"/>
    <property type="match status" value="1"/>
</dbReference>
<dbReference type="Proteomes" id="UP000475249">
    <property type="component" value="Unassembled WGS sequence"/>
</dbReference>
<dbReference type="Gene3D" id="2.170.130.10">
    <property type="entry name" value="TonB-dependent receptor, plug domain"/>
    <property type="match status" value="1"/>
</dbReference>
<dbReference type="InterPro" id="IPR001599">
    <property type="entry name" value="Macroglobln_a2"/>
</dbReference>
<keyword evidence="2" id="KW-0998">Cell outer membrane</keyword>
<dbReference type="SUPFAM" id="SSF49464">
    <property type="entry name" value="Carboxypeptidase regulatory domain-like"/>
    <property type="match status" value="1"/>
</dbReference>
<comment type="subcellular location">
    <subcellularLocation>
        <location evidence="2">Cell outer membrane</location>
        <topology evidence="2">Multi-pass membrane protein</topology>
    </subcellularLocation>
</comment>
<dbReference type="InterPro" id="IPR012910">
    <property type="entry name" value="Plug_dom"/>
</dbReference>
<keyword evidence="2" id="KW-1134">Transmembrane beta strand</keyword>
<feature type="signal peptide" evidence="3">
    <location>
        <begin position="1"/>
        <end position="19"/>
    </location>
</feature>
<organism evidence="5 6">
    <name type="scientific">Poritiphilus flavus</name>
    <dbReference type="NCBI Taxonomy" id="2697053"/>
    <lineage>
        <taxon>Bacteria</taxon>
        <taxon>Pseudomonadati</taxon>
        <taxon>Bacteroidota</taxon>
        <taxon>Flavobacteriia</taxon>
        <taxon>Flavobacteriales</taxon>
        <taxon>Flavobacteriaceae</taxon>
        <taxon>Poritiphilus</taxon>
    </lineage>
</organism>
<evidence type="ECO:0000256" key="1">
    <source>
        <dbReference type="ARBA" id="ARBA00010556"/>
    </source>
</evidence>
<dbReference type="InterPro" id="IPR008930">
    <property type="entry name" value="Terpenoid_cyclase/PrenylTrfase"/>
</dbReference>
<dbReference type="Gene3D" id="2.60.40.10">
    <property type="entry name" value="Immunoglobulins"/>
    <property type="match status" value="1"/>
</dbReference>